<keyword evidence="11" id="KW-0812">Transmembrane</keyword>
<dbReference type="STRING" id="6293.A0A1I8EGX5"/>
<dbReference type="PANTHER" id="PTHR13110">
    <property type="entry name" value="U6 SNRNA-ASSOCIATED SM-LIKE PROTEIN LSM3"/>
    <property type="match status" value="1"/>
</dbReference>
<evidence type="ECO:0000256" key="11">
    <source>
        <dbReference type="SAM" id="Phobius"/>
    </source>
</evidence>
<proteinExistence type="inferred from homology"/>
<keyword evidence="5 10" id="KW-0694">RNA-binding</keyword>
<dbReference type="GO" id="GO:0005681">
    <property type="term" value="C:spliceosomal complex"/>
    <property type="evidence" value="ECO:0007669"/>
    <property type="project" value="UniProtKB-KW"/>
</dbReference>
<dbReference type="InterPro" id="IPR047575">
    <property type="entry name" value="Sm"/>
</dbReference>
<dbReference type="InterPro" id="IPR034105">
    <property type="entry name" value="Lsm3"/>
</dbReference>
<evidence type="ECO:0000256" key="5">
    <source>
        <dbReference type="ARBA" id="ARBA00022884"/>
    </source>
</evidence>
<feature type="transmembrane region" description="Helical" evidence="11">
    <location>
        <begin position="6"/>
        <end position="24"/>
    </location>
</feature>
<comment type="similarity">
    <text evidence="2 10">Belongs to the snRNP Sm proteins family.</text>
</comment>
<keyword evidence="8 10" id="KW-0687">Ribonucleoprotein</keyword>
<evidence type="ECO:0000256" key="6">
    <source>
        <dbReference type="ARBA" id="ARBA00023187"/>
    </source>
</evidence>
<dbReference type="FunFam" id="2.30.30.100:FF:000007">
    <property type="entry name" value="U6 snRNA-associated Sm-like protein LSm3"/>
    <property type="match status" value="1"/>
</dbReference>
<dbReference type="PROSITE" id="PS52002">
    <property type="entry name" value="SM"/>
    <property type="match status" value="1"/>
</dbReference>
<dbReference type="InterPro" id="IPR010920">
    <property type="entry name" value="LSM_dom_sf"/>
</dbReference>
<comment type="subcellular location">
    <subcellularLocation>
        <location evidence="1 10">Nucleus</location>
    </subcellularLocation>
</comment>
<name>A0A1I8EGX5_WUCBA</name>
<keyword evidence="4 10" id="KW-0747">Spliceosome</keyword>
<dbReference type="GO" id="GO:0120115">
    <property type="term" value="C:Lsm2-8 complex"/>
    <property type="evidence" value="ECO:0007669"/>
    <property type="project" value="UniProtKB-ARBA"/>
</dbReference>
<keyword evidence="6 10" id="KW-0508">mRNA splicing</keyword>
<evidence type="ECO:0000256" key="1">
    <source>
        <dbReference type="ARBA" id="ARBA00004123"/>
    </source>
</evidence>
<dbReference type="Gene3D" id="2.30.30.100">
    <property type="match status" value="1"/>
</dbReference>
<sequence>FLFLLKIFIYCAVSILIHVYFVDYRKCAARLFRMAAEQGQTNVVSTGVEEPLDLIRLSLDERIYVKMRNDREVRGRLHAFDQHLNMILSQVEETVTTVELDEENFEEMHKQTKRQIPMLFVRGDAIILVAPPLRHT</sequence>
<dbReference type="GO" id="GO:0046540">
    <property type="term" value="C:U4/U6 x U5 tri-snRNP complex"/>
    <property type="evidence" value="ECO:0007669"/>
    <property type="project" value="UniProtKB-UniRule"/>
</dbReference>
<evidence type="ECO:0000256" key="9">
    <source>
        <dbReference type="ARBA" id="ARBA00067758"/>
    </source>
</evidence>
<dbReference type="Pfam" id="PF01423">
    <property type="entry name" value="LSM"/>
    <property type="match status" value="1"/>
</dbReference>
<evidence type="ECO:0000256" key="3">
    <source>
        <dbReference type="ARBA" id="ARBA00022664"/>
    </source>
</evidence>
<dbReference type="SMART" id="SM00651">
    <property type="entry name" value="Sm"/>
    <property type="match status" value="1"/>
</dbReference>
<evidence type="ECO:0000256" key="8">
    <source>
        <dbReference type="ARBA" id="ARBA00023274"/>
    </source>
</evidence>
<accession>A0A1I8EGX5</accession>
<evidence type="ECO:0000313" key="13">
    <source>
        <dbReference type="WBParaSite" id="maker-PairedContig_1906-snap-gene-1.18-mRNA-1"/>
    </source>
</evidence>
<comment type="function">
    <text evidence="10">Binds specifically to the 3'-terminal U-tract of U6 snRNA.</text>
</comment>
<evidence type="ECO:0000256" key="2">
    <source>
        <dbReference type="ARBA" id="ARBA00006850"/>
    </source>
</evidence>
<dbReference type="InterPro" id="IPR040002">
    <property type="entry name" value="Sm-like_LSM3"/>
</dbReference>
<dbReference type="InterPro" id="IPR001163">
    <property type="entry name" value="Sm_dom_euk/arc"/>
</dbReference>
<comment type="subunit">
    <text evidence="10">LSm subunits form a heteromer with a doughnut shape.</text>
</comment>
<dbReference type="GO" id="GO:0000398">
    <property type="term" value="P:mRNA splicing, via spliceosome"/>
    <property type="evidence" value="ECO:0007669"/>
    <property type="project" value="UniProtKB-UniRule"/>
</dbReference>
<dbReference type="GO" id="GO:0005737">
    <property type="term" value="C:cytoplasm"/>
    <property type="evidence" value="ECO:0007669"/>
    <property type="project" value="UniProtKB-ARBA"/>
</dbReference>
<evidence type="ECO:0000256" key="7">
    <source>
        <dbReference type="ARBA" id="ARBA00023242"/>
    </source>
</evidence>
<dbReference type="AlphaFoldDB" id="A0A1I8EGX5"/>
<evidence type="ECO:0000256" key="4">
    <source>
        <dbReference type="ARBA" id="ARBA00022728"/>
    </source>
</evidence>
<dbReference type="CDD" id="cd01730">
    <property type="entry name" value="LSm3"/>
    <property type="match status" value="1"/>
</dbReference>
<feature type="domain" description="Sm" evidence="12">
    <location>
        <begin position="50"/>
        <end position="135"/>
    </location>
</feature>
<keyword evidence="3 10" id="KW-0507">mRNA processing</keyword>
<keyword evidence="11" id="KW-0472">Membrane</keyword>
<dbReference type="GO" id="GO:0005688">
    <property type="term" value="C:U6 snRNP"/>
    <property type="evidence" value="ECO:0007669"/>
    <property type="project" value="UniProtKB-UniRule"/>
</dbReference>
<dbReference type="GO" id="GO:0003723">
    <property type="term" value="F:RNA binding"/>
    <property type="evidence" value="ECO:0007669"/>
    <property type="project" value="UniProtKB-UniRule"/>
</dbReference>
<reference evidence="13" key="1">
    <citation type="submission" date="2016-11" db="UniProtKB">
        <authorList>
            <consortium name="WormBaseParasite"/>
        </authorList>
    </citation>
    <scope>IDENTIFICATION</scope>
    <source>
        <strain evidence="13">pt0022</strain>
    </source>
</reference>
<evidence type="ECO:0000259" key="12">
    <source>
        <dbReference type="PROSITE" id="PS52002"/>
    </source>
</evidence>
<keyword evidence="11" id="KW-1133">Transmembrane helix</keyword>
<evidence type="ECO:0000256" key="10">
    <source>
        <dbReference type="RuleBase" id="RU365046"/>
    </source>
</evidence>
<dbReference type="WBParaSite" id="maker-PairedContig_1906-snap-gene-1.18-mRNA-1">
    <property type="protein sequence ID" value="maker-PairedContig_1906-snap-gene-1.18-mRNA-1"/>
    <property type="gene ID" value="maker-PairedContig_1906-snap-gene-1.18"/>
</dbReference>
<gene>
    <name evidence="10" type="primary">LSM3</name>
</gene>
<organism evidence="13">
    <name type="scientific">Wuchereria bancrofti</name>
    <dbReference type="NCBI Taxonomy" id="6293"/>
    <lineage>
        <taxon>Eukaryota</taxon>
        <taxon>Metazoa</taxon>
        <taxon>Ecdysozoa</taxon>
        <taxon>Nematoda</taxon>
        <taxon>Chromadorea</taxon>
        <taxon>Rhabditida</taxon>
        <taxon>Spirurina</taxon>
        <taxon>Spiruromorpha</taxon>
        <taxon>Filarioidea</taxon>
        <taxon>Onchocercidae</taxon>
        <taxon>Wuchereria</taxon>
    </lineage>
</organism>
<protein>
    <recommendedName>
        <fullName evidence="9 10">U6 snRNA-associated Sm-like protein LSm3</fullName>
    </recommendedName>
</protein>
<dbReference type="SUPFAM" id="SSF50182">
    <property type="entry name" value="Sm-like ribonucleoproteins"/>
    <property type="match status" value="1"/>
</dbReference>
<keyword evidence="7 10" id="KW-0539">Nucleus</keyword>